<gene>
    <name evidence="1" type="ORF">EC835_103160</name>
</gene>
<protein>
    <submittedName>
        <fullName evidence="1">Uncharacterized protein</fullName>
    </submittedName>
</protein>
<evidence type="ECO:0000313" key="2">
    <source>
        <dbReference type="Proteomes" id="UP000295055"/>
    </source>
</evidence>
<evidence type="ECO:0000313" key="1">
    <source>
        <dbReference type="EMBL" id="TCT35706.1"/>
    </source>
</evidence>
<organism evidence="1 2">
    <name type="scientific">Providencia alcalifaciens</name>
    <dbReference type="NCBI Taxonomy" id="126385"/>
    <lineage>
        <taxon>Bacteria</taxon>
        <taxon>Pseudomonadati</taxon>
        <taxon>Pseudomonadota</taxon>
        <taxon>Gammaproteobacteria</taxon>
        <taxon>Enterobacterales</taxon>
        <taxon>Morganellaceae</taxon>
        <taxon>Providencia</taxon>
    </lineage>
</organism>
<dbReference type="Proteomes" id="UP000295055">
    <property type="component" value="Unassembled WGS sequence"/>
</dbReference>
<dbReference type="EMBL" id="SMAS01000003">
    <property type="protein sequence ID" value="TCT35706.1"/>
    <property type="molecule type" value="Genomic_DNA"/>
</dbReference>
<dbReference type="AlphaFoldDB" id="A0A4R3NKM0"/>
<name>A0A4R3NKM0_9GAMM</name>
<proteinExistence type="predicted"/>
<accession>A0A4R3NKM0</accession>
<sequence length="37" mass="4446">MKNTKTKKSKRLFKKIKSTLIKLIFEGYKTETAHYNK</sequence>
<reference evidence="1 2" key="1">
    <citation type="submission" date="2019-03" db="EMBL/GenBank/DDBJ databases">
        <title>Genomic analyses of the natural microbiome of Caenorhabditis elegans.</title>
        <authorList>
            <person name="Samuel B."/>
        </authorList>
    </citation>
    <scope>NUCLEOTIDE SEQUENCE [LARGE SCALE GENOMIC DNA]</scope>
    <source>
        <strain evidence="1 2">JUb102</strain>
    </source>
</reference>
<comment type="caution">
    <text evidence="1">The sequence shown here is derived from an EMBL/GenBank/DDBJ whole genome shotgun (WGS) entry which is preliminary data.</text>
</comment>